<sequence length="125" mass="14161">MYFCWLVNNSLFVPAGDITCHVLTQITPTPCQPIMSPDTDSHFVSGQDWSVTSALNCPDTNLHPTTDTKSVTDIRIGVRKREFQNTKSSKLIRKVYRARLYEISNAISVGPVFGYAFRNHLNKRL</sequence>
<protein>
    <submittedName>
        <fullName evidence="1">Uncharacterized protein</fullName>
    </submittedName>
</protein>
<dbReference type="EMBL" id="JBBCAQ010000034">
    <property type="protein sequence ID" value="KAK7580605.1"/>
    <property type="molecule type" value="Genomic_DNA"/>
</dbReference>
<gene>
    <name evidence="1" type="ORF">V9T40_001234</name>
</gene>
<comment type="caution">
    <text evidence="1">The sequence shown here is derived from an EMBL/GenBank/DDBJ whole genome shotgun (WGS) entry which is preliminary data.</text>
</comment>
<evidence type="ECO:0000313" key="1">
    <source>
        <dbReference type="EMBL" id="KAK7580605.1"/>
    </source>
</evidence>
<dbReference type="AlphaFoldDB" id="A0AAN9TB86"/>
<name>A0AAN9TB86_9HEMI</name>
<accession>A0AAN9TB86</accession>
<keyword evidence="2" id="KW-1185">Reference proteome</keyword>
<organism evidence="1 2">
    <name type="scientific">Parthenolecanium corni</name>
    <dbReference type="NCBI Taxonomy" id="536013"/>
    <lineage>
        <taxon>Eukaryota</taxon>
        <taxon>Metazoa</taxon>
        <taxon>Ecdysozoa</taxon>
        <taxon>Arthropoda</taxon>
        <taxon>Hexapoda</taxon>
        <taxon>Insecta</taxon>
        <taxon>Pterygota</taxon>
        <taxon>Neoptera</taxon>
        <taxon>Paraneoptera</taxon>
        <taxon>Hemiptera</taxon>
        <taxon>Sternorrhyncha</taxon>
        <taxon>Coccoidea</taxon>
        <taxon>Coccidae</taxon>
        <taxon>Parthenolecanium</taxon>
    </lineage>
</organism>
<evidence type="ECO:0000313" key="2">
    <source>
        <dbReference type="Proteomes" id="UP001367676"/>
    </source>
</evidence>
<dbReference type="Proteomes" id="UP001367676">
    <property type="component" value="Unassembled WGS sequence"/>
</dbReference>
<proteinExistence type="predicted"/>
<reference evidence="1 2" key="1">
    <citation type="submission" date="2024-03" db="EMBL/GenBank/DDBJ databases">
        <title>Adaptation during the transition from Ophiocordyceps entomopathogen to insect associate is accompanied by gene loss and intensified selection.</title>
        <authorList>
            <person name="Ward C.M."/>
            <person name="Onetto C.A."/>
            <person name="Borneman A.R."/>
        </authorList>
    </citation>
    <scope>NUCLEOTIDE SEQUENCE [LARGE SCALE GENOMIC DNA]</scope>
    <source>
        <strain evidence="1">AWRI1</strain>
        <tissue evidence="1">Single Adult Female</tissue>
    </source>
</reference>